<evidence type="ECO:0000256" key="5">
    <source>
        <dbReference type="SAM" id="MobiDB-lite"/>
    </source>
</evidence>
<feature type="domain" description="Major facilitator superfamily (MFS) profile" evidence="7">
    <location>
        <begin position="147"/>
        <end position="594"/>
    </location>
</feature>
<evidence type="ECO:0000256" key="1">
    <source>
        <dbReference type="ARBA" id="ARBA00004141"/>
    </source>
</evidence>
<feature type="transmembrane region" description="Helical" evidence="6">
    <location>
        <begin position="302"/>
        <end position="321"/>
    </location>
</feature>
<accession>A0A2S6CN68</accession>
<feature type="transmembrane region" description="Helical" evidence="6">
    <location>
        <begin position="549"/>
        <end position="566"/>
    </location>
</feature>
<feature type="transmembrane region" description="Helical" evidence="6">
    <location>
        <begin position="147"/>
        <end position="170"/>
    </location>
</feature>
<dbReference type="SUPFAM" id="SSF103473">
    <property type="entry name" value="MFS general substrate transporter"/>
    <property type="match status" value="1"/>
</dbReference>
<keyword evidence="9" id="KW-1185">Reference proteome</keyword>
<feature type="transmembrane region" description="Helical" evidence="6">
    <location>
        <begin position="245"/>
        <end position="263"/>
    </location>
</feature>
<dbReference type="PANTHER" id="PTHR23502">
    <property type="entry name" value="MAJOR FACILITATOR SUPERFAMILY"/>
    <property type="match status" value="1"/>
</dbReference>
<keyword evidence="2 6" id="KW-0812">Transmembrane</keyword>
<gene>
    <name evidence="8" type="ORF">CBER1_04180</name>
</gene>
<dbReference type="OrthoDB" id="3936150at2759"/>
<evidence type="ECO:0000256" key="2">
    <source>
        <dbReference type="ARBA" id="ARBA00022692"/>
    </source>
</evidence>
<feature type="transmembrane region" description="Helical" evidence="6">
    <location>
        <begin position="572"/>
        <end position="591"/>
    </location>
</feature>
<dbReference type="GO" id="GO:0015203">
    <property type="term" value="F:polyamine transmembrane transporter activity"/>
    <property type="evidence" value="ECO:0007669"/>
    <property type="project" value="TreeGrafter"/>
</dbReference>
<feature type="compositionally biased region" description="Basic and acidic residues" evidence="5">
    <location>
        <begin position="1"/>
        <end position="33"/>
    </location>
</feature>
<keyword evidence="3 6" id="KW-1133">Transmembrane helix</keyword>
<feature type="transmembrane region" description="Helical" evidence="6">
    <location>
        <begin position="427"/>
        <end position="447"/>
    </location>
</feature>
<evidence type="ECO:0000313" key="9">
    <source>
        <dbReference type="Proteomes" id="UP000237631"/>
    </source>
</evidence>
<dbReference type="InterPro" id="IPR011701">
    <property type="entry name" value="MFS"/>
</dbReference>
<dbReference type="InterPro" id="IPR020846">
    <property type="entry name" value="MFS_dom"/>
</dbReference>
<dbReference type="PANTHER" id="PTHR23502:SF5">
    <property type="entry name" value="QUINIDINE RESISTANCE PROTEIN 3"/>
    <property type="match status" value="1"/>
</dbReference>
<feature type="transmembrane region" description="Helical" evidence="6">
    <location>
        <begin position="182"/>
        <end position="201"/>
    </location>
</feature>
<dbReference type="GO" id="GO:0005886">
    <property type="term" value="C:plasma membrane"/>
    <property type="evidence" value="ECO:0007669"/>
    <property type="project" value="TreeGrafter"/>
</dbReference>
<feature type="transmembrane region" description="Helical" evidence="6">
    <location>
        <begin position="483"/>
        <end position="501"/>
    </location>
</feature>
<sequence length="614" mass="68188">MSQDHNSDRPRSDQDHEHLEKFEERSFSEDDPHGSSTALPRKPDPVATTSDSEDISRIHRSGRNFSTSTRSSEDSQRTVSEGHDAQVTAHRSRSRGNHSRAHSSARSVRREAIVVPRSERRGLLARFCVFPEITNAQDFSRKQKWTITAIVALAGAAAPMGSSIVLPALVDITREFNSTPTIANLSVAMYMLSMSIFPLWWSSFSETLGRRTIYVVSFFLFLIFNILAAVSSSMAMFIVMRMLSGGAAASVQAVGGGTIADVWEVKERGAAMGMFYLGPLCGPLVSPILGGVFAQTLGWRSAQWFLAIFAGLLWLFVVGALPETLRRRKPLAYEAEQEAIPETDEKGMPRPGLARMATTQSVQVKSRKYLGMARRIFLDPLRVILYMQFPAVAILVAYAAWTFGALYVLNISVQATFSKAPYNYNSIIIGCLYLPNSAGYFLSSTFGGRWVDRIMHREATKAGRYDERGRLIFIPEDRMKENAYLGTILYPASLLAYGWFAEKQVNVAAPMVFNFFFGVGSMLIFALVTTMLTEFMPRKASSGIALNNFVRNILSCIGSIVTEPIINGIGDGWLFTGIAIIAWVTGLLTVWSMKKFGPRWRIAMDKRLDKVMGD</sequence>
<feature type="transmembrane region" description="Helical" evidence="6">
    <location>
        <begin position="275"/>
        <end position="296"/>
    </location>
</feature>
<evidence type="ECO:0000256" key="3">
    <source>
        <dbReference type="ARBA" id="ARBA00022989"/>
    </source>
</evidence>
<keyword evidence="4 6" id="KW-0472">Membrane</keyword>
<comment type="subcellular location">
    <subcellularLocation>
        <location evidence="1">Membrane</location>
        <topology evidence="1">Multi-pass membrane protein</topology>
    </subcellularLocation>
</comment>
<dbReference type="InterPro" id="IPR036259">
    <property type="entry name" value="MFS_trans_sf"/>
</dbReference>
<reference evidence="9" key="1">
    <citation type="journal article" date="2017" name="bioRxiv">
        <title>Conservation of a gene cluster reveals novel cercosporin biosynthetic mechanisms and extends production to the genus Colletotrichum.</title>
        <authorList>
            <person name="de Jonge R."/>
            <person name="Ebert M.K."/>
            <person name="Huitt-Roehl C.R."/>
            <person name="Pal P."/>
            <person name="Suttle J.C."/>
            <person name="Spanner R.E."/>
            <person name="Neubauer J.D."/>
            <person name="Jurick W.M.II."/>
            <person name="Stott K.A."/>
            <person name="Secor G.A."/>
            <person name="Thomma B.P.H.J."/>
            <person name="Van de Peer Y."/>
            <person name="Townsend C.A."/>
            <person name="Bolton M.D."/>
        </authorList>
    </citation>
    <scope>NUCLEOTIDE SEQUENCE [LARGE SCALE GENOMIC DNA]</scope>
    <source>
        <strain evidence="9">CBS538.71</strain>
    </source>
</reference>
<protein>
    <recommendedName>
        <fullName evidence="7">Major facilitator superfamily (MFS) profile domain-containing protein</fullName>
    </recommendedName>
</protein>
<name>A0A2S6CN68_9PEZI</name>
<evidence type="ECO:0000259" key="7">
    <source>
        <dbReference type="PROSITE" id="PS50850"/>
    </source>
</evidence>
<dbReference type="STRING" id="357750.A0A2S6CN68"/>
<feature type="transmembrane region" description="Helical" evidence="6">
    <location>
        <begin position="507"/>
        <end position="528"/>
    </location>
</feature>
<feature type="compositionally biased region" description="Basic residues" evidence="5">
    <location>
        <begin position="90"/>
        <end position="103"/>
    </location>
</feature>
<organism evidence="8 9">
    <name type="scientific">Cercospora berteroae</name>
    <dbReference type="NCBI Taxonomy" id="357750"/>
    <lineage>
        <taxon>Eukaryota</taxon>
        <taxon>Fungi</taxon>
        <taxon>Dikarya</taxon>
        <taxon>Ascomycota</taxon>
        <taxon>Pezizomycotina</taxon>
        <taxon>Dothideomycetes</taxon>
        <taxon>Dothideomycetidae</taxon>
        <taxon>Mycosphaerellales</taxon>
        <taxon>Mycosphaerellaceae</taxon>
        <taxon>Cercospora</taxon>
    </lineage>
</organism>
<feature type="transmembrane region" description="Helical" evidence="6">
    <location>
        <begin position="383"/>
        <end position="407"/>
    </location>
</feature>
<dbReference type="GO" id="GO:0010509">
    <property type="term" value="P:intracellular polyamine homeostasis"/>
    <property type="evidence" value="ECO:0007669"/>
    <property type="project" value="TreeGrafter"/>
</dbReference>
<dbReference type="Gene3D" id="1.20.1250.20">
    <property type="entry name" value="MFS general substrate transporter like domains"/>
    <property type="match status" value="1"/>
</dbReference>
<evidence type="ECO:0000256" key="4">
    <source>
        <dbReference type="ARBA" id="ARBA00023136"/>
    </source>
</evidence>
<feature type="compositionally biased region" description="Basic and acidic residues" evidence="5">
    <location>
        <begin position="71"/>
        <end position="84"/>
    </location>
</feature>
<proteinExistence type="predicted"/>
<dbReference type="Pfam" id="PF07690">
    <property type="entry name" value="MFS_1"/>
    <property type="match status" value="1"/>
</dbReference>
<dbReference type="PROSITE" id="PS50850">
    <property type="entry name" value="MFS"/>
    <property type="match status" value="1"/>
</dbReference>
<dbReference type="CDD" id="cd17323">
    <property type="entry name" value="MFS_Tpo1_MDR_like"/>
    <property type="match status" value="1"/>
</dbReference>
<feature type="region of interest" description="Disordered" evidence="5">
    <location>
        <begin position="1"/>
        <end position="109"/>
    </location>
</feature>
<feature type="transmembrane region" description="Helical" evidence="6">
    <location>
        <begin position="213"/>
        <end position="239"/>
    </location>
</feature>
<comment type="caution">
    <text evidence="8">The sequence shown here is derived from an EMBL/GenBank/DDBJ whole genome shotgun (WGS) entry which is preliminary data.</text>
</comment>
<evidence type="ECO:0000256" key="6">
    <source>
        <dbReference type="SAM" id="Phobius"/>
    </source>
</evidence>
<dbReference type="Proteomes" id="UP000237631">
    <property type="component" value="Unassembled WGS sequence"/>
</dbReference>
<dbReference type="AlphaFoldDB" id="A0A2S6CN68"/>
<evidence type="ECO:0000313" key="8">
    <source>
        <dbReference type="EMBL" id="PPJ61164.1"/>
    </source>
</evidence>
<dbReference type="EMBL" id="PNEN01000128">
    <property type="protein sequence ID" value="PPJ61164.1"/>
    <property type="molecule type" value="Genomic_DNA"/>
</dbReference>
<dbReference type="Gene3D" id="1.20.1720.10">
    <property type="entry name" value="Multidrug resistance protein D"/>
    <property type="match status" value="1"/>
</dbReference>